<dbReference type="Gene3D" id="1.10.1740.10">
    <property type="match status" value="1"/>
</dbReference>
<keyword evidence="4" id="KW-0804">Transcription</keyword>
<comment type="similarity">
    <text evidence="1">Belongs to the sigma-70 factor family. ECF subfamily.</text>
</comment>
<gene>
    <name evidence="6" type="ORF">KE626_29430</name>
</gene>
<name>A0ABS5J8E9_9BACT</name>
<feature type="domain" description="RNA polymerase sigma factor 70 region 4 type 2" evidence="5">
    <location>
        <begin position="124"/>
        <end position="176"/>
    </location>
</feature>
<evidence type="ECO:0000259" key="5">
    <source>
        <dbReference type="Pfam" id="PF08281"/>
    </source>
</evidence>
<evidence type="ECO:0000313" key="7">
    <source>
        <dbReference type="Proteomes" id="UP000676386"/>
    </source>
</evidence>
<dbReference type="Gene3D" id="1.10.10.10">
    <property type="entry name" value="Winged helix-like DNA-binding domain superfamily/Winged helix DNA-binding domain"/>
    <property type="match status" value="1"/>
</dbReference>
<dbReference type="Pfam" id="PF08281">
    <property type="entry name" value="Sigma70_r4_2"/>
    <property type="match status" value="1"/>
</dbReference>
<protein>
    <submittedName>
        <fullName evidence="6">Sigma-70 family RNA polymerase sigma factor</fullName>
    </submittedName>
</protein>
<dbReference type="Proteomes" id="UP000676386">
    <property type="component" value="Unassembled WGS sequence"/>
</dbReference>
<keyword evidence="3" id="KW-0731">Sigma factor</keyword>
<dbReference type="InterPro" id="IPR013325">
    <property type="entry name" value="RNA_pol_sigma_r2"/>
</dbReference>
<evidence type="ECO:0000313" key="6">
    <source>
        <dbReference type="EMBL" id="MBS0031488.1"/>
    </source>
</evidence>
<proteinExistence type="inferred from homology"/>
<dbReference type="InterPro" id="IPR014284">
    <property type="entry name" value="RNA_pol_sigma-70_dom"/>
</dbReference>
<dbReference type="InterPro" id="IPR013324">
    <property type="entry name" value="RNA_pol_sigma_r3/r4-like"/>
</dbReference>
<dbReference type="PANTHER" id="PTHR43133">
    <property type="entry name" value="RNA POLYMERASE ECF-TYPE SIGMA FACTO"/>
    <property type="match status" value="1"/>
</dbReference>
<evidence type="ECO:0000256" key="1">
    <source>
        <dbReference type="ARBA" id="ARBA00010641"/>
    </source>
</evidence>
<dbReference type="InterPro" id="IPR013249">
    <property type="entry name" value="RNA_pol_sigma70_r4_t2"/>
</dbReference>
<comment type="caution">
    <text evidence="6">The sequence shown here is derived from an EMBL/GenBank/DDBJ whole genome shotgun (WGS) entry which is preliminary data.</text>
</comment>
<accession>A0ABS5J8E9</accession>
<dbReference type="SUPFAM" id="SSF88946">
    <property type="entry name" value="Sigma2 domain of RNA polymerase sigma factors"/>
    <property type="match status" value="1"/>
</dbReference>
<dbReference type="InterPro" id="IPR039425">
    <property type="entry name" value="RNA_pol_sigma-70-like"/>
</dbReference>
<dbReference type="RefSeq" id="WP_211976648.1">
    <property type="nucleotide sequence ID" value="NZ_CBFHAM010000022.1"/>
</dbReference>
<evidence type="ECO:0000256" key="4">
    <source>
        <dbReference type="ARBA" id="ARBA00023163"/>
    </source>
</evidence>
<dbReference type="PANTHER" id="PTHR43133:SF46">
    <property type="entry name" value="RNA POLYMERASE SIGMA-70 FACTOR ECF SUBFAMILY"/>
    <property type="match status" value="1"/>
</dbReference>
<reference evidence="6 7" key="1">
    <citation type="submission" date="2021-04" db="EMBL/GenBank/DDBJ databases">
        <title>Chitinophaga sp. nov., isolated from the rhizosphere soil.</title>
        <authorList>
            <person name="He S."/>
        </authorList>
    </citation>
    <scope>NUCLEOTIDE SEQUENCE [LARGE SCALE GENOMIC DNA]</scope>
    <source>
        <strain evidence="6 7">2R12</strain>
    </source>
</reference>
<evidence type="ECO:0000256" key="2">
    <source>
        <dbReference type="ARBA" id="ARBA00023015"/>
    </source>
</evidence>
<keyword evidence="2" id="KW-0805">Transcription regulation</keyword>
<dbReference type="SUPFAM" id="SSF88659">
    <property type="entry name" value="Sigma3 and sigma4 domains of RNA polymerase sigma factors"/>
    <property type="match status" value="1"/>
</dbReference>
<dbReference type="NCBIfam" id="TIGR02937">
    <property type="entry name" value="sigma70-ECF"/>
    <property type="match status" value="1"/>
</dbReference>
<dbReference type="CDD" id="cd06171">
    <property type="entry name" value="Sigma70_r4"/>
    <property type="match status" value="1"/>
</dbReference>
<sequence>MYASLNDKELWIKVVEGDKHALSFIYTQHFPALYNYGMKIHADETIVKDCIHDLFVTLWFSRERLSITDTIRFYLLASLKRKIIRSLKPLYVPQLFDQSMDKADFSYSPEQIMIVDETEREQQQKLVQVINQLPRRQQEVLHLRYFQGLDTKETAALMSLSVNATYVLLSQALRFLKKHSDKLVTIIFWALQQGFGRLR</sequence>
<organism evidence="6 7">
    <name type="scientific">Chitinophaga hostae</name>
    <dbReference type="NCBI Taxonomy" id="2831022"/>
    <lineage>
        <taxon>Bacteria</taxon>
        <taxon>Pseudomonadati</taxon>
        <taxon>Bacteroidota</taxon>
        <taxon>Chitinophagia</taxon>
        <taxon>Chitinophagales</taxon>
        <taxon>Chitinophagaceae</taxon>
        <taxon>Chitinophaga</taxon>
    </lineage>
</organism>
<dbReference type="InterPro" id="IPR036388">
    <property type="entry name" value="WH-like_DNA-bd_sf"/>
</dbReference>
<keyword evidence="7" id="KW-1185">Reference proteome</keyword>
<dbReference type="EMBL" id="JAGTXB010000022">
    <property type="protein sequence ID" value="MBS0031488.1"/>
    <property type="molecule type" value="Genomic_DNA"/>
</dbReference>
<evidence type="ECO:0000256" key="3">
    <source>
        <dbReference type="ARBA" id="ARBA00023082"/>
    </source>
</evidence>